<sequence length="56" mass="6611">MQAKRNIIKNIHMWKKGVFLKNRIDLSFIRRNVADLNIIKKNLTFGLVDKSTEDPQ</sequence>
<protein>
    <submittedName>
        <fullName evidence="1">Uncharacterized protein</fullName>
    </submittedName>
</protein>
<gene>
    <name evidence="1" type="ORF">SDC9_125551</name>
</gene>
<proteinExistence type="predicted"/>
<evidence type="ECO:0000313" key="1">
    <source>
        <dbReference type="EMBL" id="MPM78540.1"/>
    </source>
</evidence>
<comment type="caution">
    <text evidence="1">The sequence shown here is derived from an EMBL/GenBank/DDBJ whole genome shotgun (WGS) entry which is preliminary data.</text>
</comment>
<name>A0A645CNB4_9ZZZZ</name>
<dbReference type="EMBL" id="VSSQ01028714">
    <property type="protein sequence ID" value="MPM78540.1"/>
    <property type="molecule type" value="Genomic_DNA"/>
</dbReference>
<dbReference type="AlphaFoldDB" id="A0A645CNB4"/>
<accession>A0A645CNB4</accession>
<organism evidence="1">
    <name type="scientific">bioreactor metagenome</name>
    <dbReference type="NCBI Taxonomy" id="1076179"/>
    <lineage>
        <taxon>unclassified sequences</taxon>
        <taxon>metagenomes</taxon>
        <taxon>ecological metagenomes</taxon>
    </lineage>
</organism>
<reference evidence="1" key="1">
    <citation type="submission" date="2019-08" db="EMBL/GenBank/DDBJ databases">
        <authorList>
            <person name="Kucharzyk K."/>
            <person name="Murdoch R.W."/>
            <person name="Higgins S."/>
            <person name="Loffler F."/>
        </authorList>
    </citation>
    <scope>NUCLEOTIDE SEQUENCE</scope>
</reference>